<dbReference type="InterPro" id="IPR050627">
    <property type="entry name" value="Nitroreductase/BluB"/>
</dbReference>
<dbReference type="InterPro" id="IPR000415">
    <property type="entry name" value="Nitroreductase-like"/>
</dbReference>
<dbReference type="EMBL" id="CP023147">
    <property type="protein sequence ID" value="ASW91706.1"/>
    <property type="molecule type" value="Genomic_DNA"/>
</dbReference>
<keyword evidence="3" id="KW-0560">Oxidoreductase</keyword>
<dbReference type="GO" id="GO:0016491">
    <property type="term" value="F:oxidoreductase activity"/>
    <property type="evidence" value="ECO:0007669"/>
    <property type="project" value="UniProtKB-KW"/>
</dbReference>
<name>A0AAC9YLM7_9MYCO</name>
<dbReference type="InterPro" id="IPR029479">
    <property type="entry name" value="Nitroreductase"/>
</dbReference>
<evidence type="ECO:0000256" key="1">
    <source>
        <dbReference type="ARBA" id="ARBA00022630"/>
    </source>
</evidence>
<dbReference type="RefSeq" id="WP_095577670.1">
    <property type="nucleotide sequence ID" value="NZ_CP023147.1"/>
</dbReference>
<dbReference type="PANTHER" id="PTHR23026:SF90">
    <property type="entry name" value="IODOTYROSINE DEIODINASE 1"/>
    <property type="match status" value="1"/>
</dbReference>
<evidence type="ECO:0000313" key="6">
    <source>
        <dbReference type="Proteomes" id="UP000216246"/>
    </source>
</evidence>
<sequence>MDIHEALYTTRMMRRLRPDPVPLDTQARILDAAIRAPNGANTQRWHFVAVDDPALIREFAQLFRQARALEYDKFATGTGPMVAPAPGADPAAHAETMRRIKGSGDYLAEHFEEIPLLLFVFAIDDLGGANIFPAIWSVLLAARAEGVGGVMTMVLRNFEDRVNELLGVPVAEGWTMSAMLALGYPRGTWGVAANRHPVHEVSSRNGWDKPFGVEVPQPLWPPHDTATAVGF</sequence>
<protein>
    <submittedName>
        <fullName evidence="5">Nitroreductase</fullName>
    </submittedName>
</protein>
<keyword evidence="2" id="KW-0288">FMN</keyword>
<dbReference type="PANTHER" id="PTHR23026">
    <property type="entry name" value="NADPH NITROREDUCTASE"/>
    <property type="match status" value="1"/>
</dbReference>
<dbReference type="Pfam" id="PF00881">
    <property type="entry name" value="Nitroreductase"/>
    <property type="match status" value="1"/>
</dbReference>
<gene>
    <name evidence="5" type="ORF">CKJ54_18910</name>
</gene>
<dbReference type="Proteomes" id="UP000216246">
    <property type="component" value="Chromosome"/>
</dbReference>
<dbReference type="Gene3D" id="3.40.109.10">
    <property type="entry name" value="NADH Oxidase"/>
    <property type="match status" value="1"/>
</dbReference>
<organism evidence="5 6">
    <name type="scientific">Mycobacterium marseillense</name>
    <dbReference type="NCBI Taxonomy" id="701042"/>
    <lineage>
        <taxon>Bacteria</taxon>
        <taxon>Bacillati</taxon>
        <taxon>Actinomycetota</taxon>
        <taxon>Actinomycetes</taxon>
        <taxon>Mycobacteriales</taxon>
        <taxon>Mycobacteriaceae</taxon>
        <taxon>Mycobacterium</taxon>
        <taxon>Mycobacterium avium complex (MAC)</taxon>
    </lineage>
</organism>
<accession>A0AAC9YLM7</accession>
<evidence type="ECO:0000259" key="4">
    <source>
        <dbReference type="Pfam" id="PF00881"/>
    </source>
</evidence>
<reference evidence="5 6" key="1">
    <citation type="submission" date="2017-08" db="EMBL/GenBank/DDBJ databases">
        <title>Phylogentic analysis of Mycobacterium avium complex whole genomes.</title>
        <authorList>
            <person name="Caverly L.J."/>
            <person name="Spilker T."/>
            <person name="LiPuma J."/>
        </authorList>
    </citation>
    <scope>NUCLEOTIDE SEQUENCE [LARGE SCALE GENOMIC DNA]</scope>
    <source>
        <strain evidence="5 6">FLAC0026</strain>
    </source>
</reference>
<proteinExistence type="predicted"/>
<keyword evidence="1" id="KW-0285">Flavoprotein</keyword>
<dbReference type="KEGG" id="mmal:CKJ54_18910"/>
<dbReference type="CDD" id="cd02062">
    <property type="entry name" value="Nitro_FMN_reductase"/>
    <property type="match status" value="1"/>
</dbReference>
<evidence type="ECO:0000313" key="5">
    <source>
        <dbReference type="EMBL" id="ASW91706.1"/>
    </source>
</evidence>
<dbReference type="SUPFAM" id="SSF55469">
    <property type="entry name" value="FMN-dependent nitroreductase-like"/>
    <property type="match status" value="1"/>
</dbReference>
<feature type="domain" description="Nitroreductase" evidence="4">
    <location>
        <begin position="10"/>
        <end position="184"/>
    </location>
</feature>
<dbReference type="AlphaFoldDB" id="A0AAC9YLM7"/>
<evidence type="ECO:0000256" key="3">
    <source>
        <dbReference type="ARBA" id="ARBA00023002"/>
    </source>
</evidence>
<evidence type="ECO:0000256" key="2">
    <source>
        <dbReference type="ARBA" id="ARBA00022643"/>
    </source>
</evidence>